<gene>
    <name evidence="1" type="ORF">QAD02_024363</name>
</gene>
<evidence type="ECO:0000313" key="2">
    <source>
        <dbReference type="Proteomes" id="UP001239111"/>
    </source>
</evidence>
<dbReference type="EMBL" id="CM056741">
    <property type="protein sequence ID" value="KAJ8688568.1"/>
    <property type="molecule type" value="Genomic_DNA"/>
</dbReference>
<organism evidence="1 2">
    <name type="scientific">Eretmocerus hayati</name>
    <dbReference type="NCBI Taxonomy" id="131215"/>
    <lineage>
        <taxon>Eukaryota</taxon>
        <taxon>Metazoa</taxon>
        <taxon>Ecdysozoa</taxon>
        <taxon>Arthropoda</taxon>
        <taxon>Hexapoda</taxon>
        <taxon>Insecta</taxon>
        <taxon>Pterygota</taxon>
        <taxon>Neoptera</taxon>
        <taxon>Endopterygota</taxon>
        <taxon>Hymenoptera</taxon>
        <taxon>Apocrita</taxon>
        <taxon>Proctotrupomorpha</taxon>
        <taxon>Chalcidoidea</taxon>
        <taxon>Aphelinidae</taxon>
        <taxon>Aphelininae</taxon>
        <taxon>Eretmocerus</taxon>
    </lineage>
</organism>
<proteinExistence type="predicted"/>
<protein>
    <submittedName>
        <fullName evidence="1">Uncharacterized protein</fullName>
    </submittedName>
</protein>
<evidence type="ECO:0000313" key="1">
    <source>
        <dbReference type="EMBL" id="KAJ8688568.1"/>
    </source>
</evidence>
<sequence>MSIGLFEILCGIFALFVALYYYFSSPLSYWMTRGIPGPEPVPLYGNLKPMMFGQMSVGDFVKQQYDQYKDQPVFGIYASRTPILIINDPELIKEVLIRSFSSFASRGIRIFEKVEPLSANLVNLEPARWKPLRAKQTTMFTSAKLKDMFNLVLECADSLEKVLEKITSENEVVECCEVAARYTTDVIGACAFGIDMKALGDEESEFRKVGKRFTHADKWRAFKIRFKQICPGLYQLLRPIMYDHEINDFFIGSMMQTMKYRKENNIRRGDFVDLLIDLKDNPEKLDTIELTDTLLTAQAFAFFFAGFDTSATTIGHALYELALNKRIQSELRKEIIKELGNCGGRFSYSGIENMKYLHKVFNETLRKYPVATILTRQATEPYTFSQIGLKIPKDMRVWVPVFGIHRDPKIYPDPEKFDPERFDDDVAKGRHQSHYLPFGVGPRNCIGARFGTYQTKIGIITIVKNYELDICEKTSIPYKINPRKFLLGPAEGINLTLRKL</sequence>
<accession>A0ACC2PYK2</accession>
<name>A0ACC2PYK2_9HYME</name>
<dbReference type="Proteomes" id="UP001239111">
    <property type="component" value="Chromosome 1"/>
</dbReference>
<reference evidence="1" key="1">
    <citation type="submission" date="2023-04" db="EMBL/GenBank/DDBJ databases">
        <title>A chromosome-level genome assembly of the parasitoid wasp Eretmocerus hayati.</title>
        <authorList>
            <person name="Zhong Y."/>
            <person name="Liu S."/>
            <person name="Liu Y."/>
        </authorList>
    </citation>
    <scope>NUCLEOTIDE SEQUENCE</scope>
    <source>
        <strain evidence="1">ZJU_SS_LIU_2023</strain>
    </source>
</reference>
<keyword evidence="2" id="KW-1185">Reference proteome</keyword>
<comment type="caution">
    <text evidence="1">The sequence shown here is derived from an EMBL/GenBank/DDBJ whole genome shotgun (WGS) entry which is preliminary data.</text>
</comment>